<gene>
    <name evidence="3" type="ORF">DNG_01779</name>
</gene>
<feature type="region of interest" description="Disordered" evidence="1">
    <location>
        <begin position="432"/>
        <end position="480"/>
    </location>
</feature>
<evidence type="ECO:0000259" key="2">
    <source>
        <dbReference type="Pfam" id="PF01764"/>
    </source>
</evidence>
<dbReference type="EMBL" id="ONZQ02000002">
    <property type="protein sequence ID" value="SPN98734.1"/>
    <property type="molecule type" value="Genomic_DNA"/>
</dbReference>
<dbReference type="PANTHER" id="PTHR46023">
    <property type="entry name" value="LIPASE CLASS 3 PROTEIN-LIKE"/>
    <property type="match status" value="1"/>
</dbReference>
<evidence type="ECO:0000256" key="1">
    <source>
        <dbReference type="SAM" id="MobiDB-lite"/>
    </source>
</evidence>
<proteinExistence type="predicted"/>
<dbReference type="Pfam" id="PF01764">
    <property type="entry name" value="Lipase_3"/>
    <property type="match status" value="1"/>
</dbReference>
<reference evidence="3" key="1">
    <citation type="submission" date="2018-03" db="EMBL/GenBank/DDBJ databases">
        <authorList>
            <person name="Guldener U."/>
        </authorList>
    </citation>
    <scope>NUCLEOTIDE SEQUENCE</scope>
</reference>
<feature type="domain" description="Fungal lipase-type" evidence="2">
    <location>
        <begin position="269"/>
        <end position="418"/>
    </location>
</feature>
<dbReference type="InterPro" id="IPR029058">
    <property type="entry name" value="AB_hydrolase_fold"/>
</dbReference>
<feature type="compositionally biased region" description="Basic and acidic residues" evidence="1">
    <location>
        <begin position="439"/>
        <end position="454"/>
    </location>
</feature>
<feature type="region of interest" description="Disordered" evidence="1">
    <location>
        <begin position="145"/>
        <end position="181"/>
    </location>
</feature>
<dbReference type="Gene3D" id="3.40.50.1820">
    <property type="entry name" value="alpha/beta hydrolase"/>
    <property type="match status" value="1"/>
</dbReference>
<dbReference type="Proteomes" id="UP001187682">
    <property type="component" value="Unassembled WGS sequence"/>
</dbReference>
<dbReference type="PANTHER" id="PTHR46023:SF6">
    <property type="entry name" value="LIPASE CLASS 3 FAMILY PROTEIN"/>
    <property type="match status" value="1"/>
</dbReference>
<accession>A0AAE8SS41</accession>
<evidence type="ECO:0000313" key="3">
    <source>
        <dbReference type="EMBL" id="SPN98734.1"/>
    </source>
</evidence>
<feature type="compositionally biased region" description="Basic and acidic residues" evidence="1">
    <location>
        <begin position="166"/>
        <end position="175"/>
    </location>
</feature>
<protein>
    <recommendedName>
        <fullName evidence="2">Fungal lipase-type domain-containing protein</fullName>
    </recommendedName>
</protein>
<organism evidence="3 4">
    <name type="scientific">Cephalotrichum gorgonifer</name>
    <dbReference type="NCBI Taxonomy" id="2041049"/>
    <lineage>
        <taxon>Eukaryota</taxon>
        <taxon>Fungi</taxon>
        <taxon>Dikarya</taxon>
        <taxon>Ascomycota</taxon>
        <taxon>Pezizomycotina</taxon>
        <taxon>Sordariomycetes</taxon>
        <taxon>Hypocreomycetidae</taxon>
        <taxon>Microascales</taxon>
        <taxon>Microascaceae</taxon>
        <taxon>Cephalotrichum</taxon>
    </lineage>
</organism>
<comment type="caution">
    <text evidence="3">The sequence shown here is derived from an EMBL/GenBank/DDBJ whole genome shotgun (WGS) entry which is preliminary data.</text>
</comment>
<feature type="compositionally biased region" description="Polar residues" evidence="1">
    <location>
        <begin position="463"/>
        <end position="474"/>
    </location>
</feature>
<dbReference type="SUPFAM" id="SSF53474">
    <property type="entry name" value="alpha/beta-Hydrolases"/>
    <property type="match status" value="1"/>
</dbReference>
<dbReference type="AlphaFoldDB" id="A0AAE8SS41"/>
<sequence>MAFLPAGYLPAPPGWTPSAQCPSGQGQAPPPYNSQYQPIVVNQYYLHPPPGAAAAAAATRAKKSTGALNKLGGSMAYLANDLGGDFIPQIYNESLTAWQTYGTQVINQTAAVADQVSSSLNHIMTMIDGERIAGNEMDLFTYRPPAVAHTHPPSRPVDRPPGSRAKKGDKGDKGHTKGQTSAVAAAVVSGGYFSKVDMYTNSRLPRDLPPLKLYVSTWPLICTAAGYSERVYATPKGGEKDTHVSANWRGGTRAMVIKSVSIDDKSVIVFAIRGTATFMDWAVNLNMEPTSPVGFLDDPGNLCHAGFLSSAKSMVRPVAARLRQLLKDQPGRSNYSLLITGHSAGGAVGALLYSHMHSASRTAQSELSLLAGSFKRIHCITFGAPPVSLLPLTKADAPQLRKSVFMNFINEGDPVARADKAYVKSLIELLASPDPSPKNGEKERKSAPDKAVRKEKSRRFYPSLTQPSPNSSGEGSRGHWKVPDCTLSLAGRIVVLRSGSARRGREKGEKGEKGVEERMRDGVVAQTAVDGDIRGVIWGDPVCHVMRFYSRRVEALAVEAITAKR</sequence>
<dbReference type="CDD" id="cd00519">
    <property type="entry name" value="Lipase_3"/>
    <property type="match status" value="1"/>
</dbReference>
<dbReference type="GO" id="GO:0006629">
    <property type="term" value="P:lipid metabolic process"/>
    <property type="evidence" value="ECO:0007669"/>
    <property type="project" value="InterPro"/>
</dbReference>
<evidence type="ECO:0000313" key="4">
    <source>
        <dbReference type="Proteomes" id="UP001187682"/>
    </source>
</evidence>
<keyword evidence="4" id="KW-1185">Reference proteome</keyword>
<dbReference type="InterPro" id="IPR002921">
    <property type="entry name" value="Fungal_lipase-type"/>
</dbReference>
<name>A0AAE8SS41_9PEZI</name>